<protein>
    <recommendedName>
        <fullName evidence="3">Methyltransferase type 11 domain-containing protein</fullName>
    </recommendedName>
</protein>
<dbReference type="EMBL" id="JAQQWL010000004">
    <property type="protein sequence ID" value="KAK8076216.1"/>
    <property type="molecule type" value="Genomic_DNA"/>
</dbReference>
<organism evidence="1 2">
    <name type="scientific">Apiospora phragmitis</name>
    <dbReference type="NCBI Taxonomy" id="2905665"/>
    <lineage>
        <taxon>Eukaryota</taxon>
        <taxon>Fungi</taxon>
        <taxon>Dikarya</taxon>
        <taxon>Ascomycota</taxon>
        <taxon>Pezizomycotina</taxon>
        <taxon>Sordariomycetes</taxon>
        <taxon>Xylariomycetidae</taxon>
        <taxon>Amphisphaeriales</taxon>
        <taxon>Apiosporaceae</taxon>
        <taxon>Apiospora</taxon>
    </lineage>
</organism>
<comment type="caution">
    <text evidence="1">The sequence shown here is derived from an EMBL/GenBank/DDBJ whole genome shotgun (WGS) entry which is preliminary data.</text>
</comment>
<reference evidence="1 2" key="1">
    <citation type="submission" date="2023-01" db="EMBL/GenBank/DDBJ databases">
        <title>Analysis of 21 Apiospora genomes using comparative genomics revels a genus with tremendous synthesis potential of carbohydrate active enzymes and secondary metabolites.</title>
        <authorList>
            <person name="Sorensen T."/>
        </authorList>
    </citation>
    <scope>NUCLEOTIDE SEQUENCE [LARGE SCALE GENOMIC DNA]</scope>
    <source>
        <strain evidence="1 2">CBS 135458</strain>
    </source>
</reference>
<dbReference type="GeneID" id="92087960"/>
<evidence type="ECO:0008006" key="3">
    <source>
        <dbReference type="Google" id="ProtNLM"/>
    </source>
</evidence>
<accession>A0ABR1VY91</accession>
<evidence type="ECO:0000313" key="2">
    <source>
        <dbReference type="Proteomes" id="UP001480595"/>
    </source>
</evidence>
<dbReference type="InterPro" id="IPR029063">
    <property type="entry name" value="SAM-dependent_MTases_sf"/>
</dbReference>
<sequence length="250" mass="28286">MQHGVHFHPFILVALRDNGFKHLPNVPIWLVVGWLIHGYHFGQFEYDSFIKYVPSAYWTAPVRNFRSSVRLYLQHYLFQRTLRYLQERHVQDFASTSSHGVADIGCGNGVWLCDLHNELAKAGCRPSWTAISLKQLGILRPRPEETTGLYDIVHSRAFGSILIDTGVAPLFSGVLALLKPGVYLQWEESRDDKVLIEVSSADTPNVACNAISQIILAVTNARGSDFAFINELDQKVKDFGFEDVHMVPFE</sequence>
<keyword evidence="2" id="KW-1185">Reference proteome</keyword>
<name>A0ABR1VY91_9PEZI</name>
<proteinExistence type="predicted"/>
<evidence type="ECO:0000313" key="1">
    <source>
        <dbReference type="EMBL" id="KAK8076216.1"/>
    </source>
</evidence>
<gene>
    <name evidence="1" type="ORF">PG994_003488</name>
</gene>
<dbReference type="SUPFAM" id="SSF53335">
    <property type="entry name" value="S-adenosyl-L-methionine-dependent methyltransferases"/>
    <property type="match status" value="1"/>
</dbReference>
<dbReference type="Proteomes" id="UP001480595">
    <property type="component" value="Unassembled WGS sequence"/>
</dbReference>
<dbReference type="RefSeq" id="XP_066719175.1">
    <property type="nucleotide sequence ID" value="XM_066854897.1"/>
</dbReference>